<gene>
    <name evidence="2" type="primary">SPOSA6832_01038</name>
</gene>
<feature type="chain" id="PRO_5002303462" evidence="1">
    <location>
        <begin position="26"/>
        <end position="286"/>
    </location>
</feature>
<dbReference type="EMBL" id="CENE01000003">
    <property type="protein sequence ID" value="CEQ39497.1"/>
    <property type="molecule type" value="Genomic_DNA"/>
</dbReference>
<evidence type="ECO:0000313" key="3">
    <source>
        <dbReference type="Proteomes" id="UP000243876"/>
    </source>
</evidence>
<sequence length="286" mass="30018">MMPHCSRSPVHLVALAVAAASVTSANPLAKRLTELDGYYNPTDNGGSWLTLAQNTYPAGLGEPINVVVSADSDRLLMTDEGFFDYAESLQYSGECLGQTGGDRQAANLGDGNGEHNQSTLLRFNYGDPTLGTCYETINGGSHFRVWRQNGTEANSGAWFLAASVEQNLTLQHGIVDDGYDRGRDTVVQAAIAPGGTKSPLTNRTFTTTVSNASGPGYYANISTDQINHGIATDGIVAILTVKVTSNGSVSSSKSSSAVPTLSLSRTDSLRAVCIGLFSLFALGLIA</sequence>
<organism evidence="2 3">
    <name type="scientific">Sporidiobolus salmonicolor</name>
    <name type="common">Yeast-like fungus</name>
    <name type="synonym">Sporobolomyces salmonicolor</name>
    <dbReference type="NCBI Taxonomy" id="5005"/>
    <lineage>
        <taxon>Eukaryota</taxon>
        <taxon>Fungi</taxon>
        <taxon>Dikarya</taxon>
        <taxon>Basidiomycota</taxon>
        <taxon>Pucciniomycotina</taxon>
        <taxon>Microbotryomycetes</taxon>
        <taxon>Sporidiobolales</taxon>
        <taxon>Sporidiobolaceae</taxon>
        <taxon>Sporobolomyces</taxon>
    </lineage>
</organism>
<proteinExistence type="predicted"/>
<name>A0A0D6EHJ6_SPOSA</name>
<evidence type="ECO:0000256" key="1">
    <source>
        <dbReference type="SAM" id="SignalP"/>
    </source>
</evidence>
<accession>A0A0D6EHJ6</accession>
<protein>
    <submittedName>
        <fullName evidence="2">SPOSA6832_01038-mRNA-1:cds</fullName>
    </submittedName>
</protein>
<keyword evidence="3" id="KW-1185">Reference proteome</keyword>
<reference evidence="3" key="1">
    <citation type="submission" date="2015-02" db="EMBL/GenBank/DDBJ databases">
        <authorList>
            <person name="Gon?alves P."/>
        </authorList>
    </citation>
    <scope>NUCLEOTIDE SEQUENCE [LARGE SCALE GENOMIC DNA]</scope>
</reference>
<feature type="signal peptide" evidence="1">
    <location>
        <begin position="1"/>
        <end position="25"/>
    </location>
</feature>
<dbReference type="AlphaFoldDB" id="A0A0D6EHJ6"/>
<dbReference type="OrthoDB" id="2310204at2759"/>
<evidence type="ECO:0000313" key="2">
    <source>
        <dbReference type="EMBL" id="CEQ39497.1"/>
    </source>
</evidence>
<dbReference type="Proteomes" id="UP000243876">
    <property type="component" value="Unassembled WGS sequence"/>
</dbReference>
<keyword evidence="1" id="KW-0732">Signal</keyword>